<evidence type="ECO:0000313" key="2">
    <source>
        <dbReference type="Proteomes" id="UP000297053"/>
    </source>
</evidence>
<proteinExistence type="predicted"/>
<accession>A0A4D6KG71</accession>
<dbReference type="Proteomes" id="UP000297053">
    <property type="component" value="Chromosome"/>
</dbReference>
<reference evidence="1 2" key="1">
    <citation type="submission" date="2019-04" db="EMBL/GenBank/DDBJ databases">
        <title>Complete genome sequence of Arthrobacter sp. ZXY-2 associated with effective atrazine degradation and salt adaptation.</title>
        <authorList>
            <person name="Zhao X."/>
        </authorList>
    </citation>
    <scope>NUCLEOTIDE SEQUENCE [LARGE SCALE GENOMIC DNA]</scope>
    <source>
        <strain evidence="2">ZP60</strain>
    </source>
</reference>
<gene>
    <name evidence="1" type="ORF">E5139_05185</name>
</gene>
<dbReference type="AlphaFoldDB" id="A0A4D6KG71"/>
<dbReference type="InterPro" id="IPR006311">
    <property type="entry name" value="TAT_signal"/>
</dbReference>
<reference evidence="1 2" key="2">
    <citation type="submission" date="2019-04" db="EMBL/GenBank/DDBJ databases">
        <authorList>
            <person name="Yang S."/>
            <person name="Wei W."/>
        </authorList>
    </citation>
    <scope>NUCLEOTIDE SEQUENCE [LARGE SCALE GENOMIC DNA]</scope>
    <source>
        <strain evidence="2">ZP60</strain>
    </source>
</reference>
<dbReference type="EMBL" id="CP039375">
    <property type="protein sequence ID" value="QCD65061.1"/>
    <property type="molecule type" value="Genomic_DNA"/>
</dbReference>
<sequence>MNRLGRRRFLTAIGAGTTALAGCSALPSNGDDEPELDDDAIARAIREREAPSVPATNPLSVPSSAIEDHRTAARETLERVPPELSVPNGAVTEKLREQRARVADTLDSSAEGAPVERLATWRDRRGDAVNVRRAYEAASGDADRGAYRDRCDEVRAERAAVGADLEYRAPEPVAATVGFATIESLLDTARGRLDPRSPFPEEPAAAVFDVGDRWEAVETAGIETADARRLRDAFVDATDDTPWRSHLVATSHHLGHSLQMTRDRVEEYVDAEASVLDADAATEPPTRHLFRQASDGVHWRTERAARARDRHDHATTVIELGRGLVAAETLDRIVAEIESGDYRTELTEETIQSAHASAVSAVEDAVETTPQPLAVALATPAIQVVSGLRRRLDASRSRVTPERLQPRLDYVVRYARVVPTATAFVADRLAVET</sequence>
<dbReference type="GeneID" id="42178307"/>
<dbReference type="RefSeq" id="WP_012807910.1">
    <property type="nucleotide sequence ID" value="NZ_CP039375.1"/>
</dbReference>
<organism evidence="1 2">
    <name type="scientific">Halomicrobium mukohataei</name>
    <dbReference type="NCBI Taxonomy" id="57705"/>
    <lineage>
        <taxon>Archaea</taxon>
        <taxon>Methanobacteriati</taxon>
        <taxon>Methanobacteriota</taxon>
        <taxon>Stenosarchaea group</taxon>
        <taxon>Halobacteria</taxon>
        <taxon>Halobacteriales</taxon>
        <taxon>Haloarculaceae</taxon>
        <taxon>Halomicrobium</taxon>
    </lineage>
</organism>
<dbReference type="PROSITE" id="PS51257">
    <property type="entry name" value="PROKAR_LIPOPROTEIN"/>
    <property type="match status" value="1"/>
</dbReference>
<dbReference type="PROSITE" id="PS51318">
    <property type="entry name" value="TAT"/>
    <property type="match status" value="1"/>
</dbReference>
<dbReference type="KEGG" id="halz:E5139_05185"/>
<name>A0A4D6KG71_9EURY</name>
<evidence type="ECO:0000313" key="1">
    <source>
        <dbReference type="EMBL" id="QCD65061.1"/>
    </source>
</evidence>
<protein>
    <recommendedName>
        <fullName evidence="3">Twin-arginine translocation signal domain-containing protein</fullName>
    </recommendedName>
</protein>
<evidence type="ECO:0008006" key="3">
    <source>
        <dbReference type="Google" id="ProtNLM"/>
    </source>
</evidence>